<dbReference type="AlphaFoldDB" id="A0AAV7X8T6"/>
<comment type="caution">
    <text evidence="2">The sequence shown here is derived from an EMBL/GenBank/DDBJ whole genome shotgun (WGS) entry which is preliminary data.</text>
</comment>
<evidence type="ECO:0000256" key="1">
    <source>
        <dbReference type="SAM" id="MobiDB-lite"/>
    </source>
</evidence>
<dbReference type="Proteomes" id="UP001075354">
    <property type="component" value="Chromosome 15"/>
</dbReference>
<evidence type="ECO:0000313" key="2">
    <source>
        <dbReference type="EMBL" id="KAJ1519915.1"/>
    </source>
</evidence>
<protein>
    <submittedName>
        <fullName evidence="2">Uncharacterized protein</fullName>
    </submittedName>
</protein>
<accession>A0AAV7X8T6</accession>
<sequence>MIFDAVKRFLGIGDGQTRHVDESRPSQLPGDDRRLDLYGRQSSPDIREIESDLAQVHKFMEEQMRFMMGSFGFSFGSPGFGFEDDSNGFFRSLPFSRPHFPHSPDIPSGPQPALPSTPLDPREEMLKPQYRTKPSGQWSGQDQVLDDRVNSEGLGSIIEDLRPPTQVYEGNNPFENFSPFFGSGPFRNGLFGGIPNPGSFSSSSTVTIYSNVNGHSSMEKIVTHPDGRIERTVITNDGNTEQ</sequence>
<gene>
    <name evidence="2" type="ORF">ONE63_004153</name>
</gene>
<feature type="region of interest" description="Disordered" evidence="1">
    <location>
        <begin position="100"/>
        <end position="122"/>
    </location>
</feature>
<evidence type="ECO:0000313" key="3">
    <source>
        <dbReference type="Proteomes" id="UP001075354"/>
    </source>
</evidence>
<dbReference type="EMBL" id="JAPTSV010000015">
    <property type="protein sequence ID" value="KAJ1519915.1"/>
    <property type="molecule type" value="Genomic_DNA"/>
</dbReference>
<proteinExistence type="predicted"/>
<organism evidence="2 3">
    <name type="scientific">Megalurothrips usitatus</name>
    <name type="common">bean blossom thrips</name>
    <dbReference type="NCBI Taxonomy" id="439358"/>
    <lineage>
        <taxon>Eukaryota</taxon>
        <taxon>Metazoa</taxon>
        <taxon>Ecdysozoa</taxon>
        <taxon>Arthropoda</taxon>
        <taxon>Hexapoda</taxon>
        <taxon>Insecta</taxon>
        <taxon>Pterygota</taxon>
        <taxon>Neoptera</taxon>
        <taxon>Paraneoptera</taxon>
        <taxon>Thysanoptera</taxon>
        <taxon>Terebrantia</taxon>
        <taxon>Thripoidea</taxon>
        <taxon>Thripidae</taxon>
        <taxon>Megalurothrips</taxon>
    </lineage>
</organism>
<reference evidence="2" key="1">
    <citation type="submission" date="2022-12" db="EMBL/GenBank/DDBJ databases">
        <title>Chromosome-level genome assembly of the bean flower thrips Megalurothrips usitatus.</title>
        <authorList>
            <person name="Ma L."/>
            <person name="Liu Q."/>
            <person name="Li H."/>
            <person name="Cai W."/>
        </authorList>
    </citation>
    <scope>NUCLEOTIDE SEQUENCE</scope>
    <source>
        <strain evidence="2">Cailab_2022a</strain>
    </source>
</reference>
<keyword evidence="3" id="KW-1185">Reference proteome</keyword>
<name>A0AAV7X8T6_9NEOP</name>